<sequence length="169" mass="18987">MQDSAHDKAIAAVMKWAQREEWRDRLGTLIANKKVSEIIRGQERIFTSGREALQGEIDVLHQRIAQLNAQTDAFRSQWEAGLDQLALINEEVASVRVLVEKGLERKPRLLALERNAAYLAGQQGEYAGRSAEAREAIAGAEMEILNARRTRVEKAALELREVETQLAQV</sequence>
<dbReference type="InterPro" id="IPR058781">
    <property type="entry name" value="HH_AprE-like"/>
</dbReference>
<evidence type="ECO:0000313" key="3">
    <source>
        <dbReference type="Proteomes" id="UP000595197"/>
    </source>
</evidence>
<keyword evidence="3" id="KW-1185">Reference proteome</keyword>
<dbReference type="RefSeq" id="WP_201077882.1">
    <property type="nucleotide sequence ID" value="NZ_CP067420.1"/>
</dbReference>
<dbReference type="Proteomes" id="UP000595197">
    <property type="component" value="Chromosome"/>
</dbReference>
<protein>
    <recommendedName>
        <fullName evidence="1">AprE-like long alpha-helical hairpin domain-containing protein</fullName>
    </recommendedName>
</protein>
<proteinExistence type="predicted"/>
<evidence type="ECO:0000313" key="2">
    <source>
        <dbReference type="EMBL" id="QQP90656.1"/>
    </source>
</evidence>
<evidence type="ECO:0000259" key="1">
    <source>
        <dbReference type="Pfam" id="PF25994"/>
    </source>
</evidence>
<gene>
    <name evidence="2" type="ORF">IGS68_05305</name>
</gene>
<accession>A0ABX7B8E6</accession>
<name>A0ABX7B8E6_9PROT</name>
<organism evidence="2 3">
    <name type="scientific">Skermanella cutis</name>
    <dbReference type="NCBI Taxonomy" id="2775420"/>
    <lineage>
        <taxon>Bacteria</taxon>
        <taxon>Pseudomonadati</taxon>
        <taxon>Pseudomonadota</taxon>
        <taxon>Alphaproteobacteria</taxon>
        <taxon>Rhodospirillales</taxon>
        <taxon>Azospirillaceae</taxon>
        <taxon>Skermanella</taxon>
    </lineage>
</organism>
<reference evidence="2" key="1">
    <citation type="submission" date="2021-02" db="EMBL/GenBank/DDBJ databases">
        <title>Skermanella TT6 skin isolate.</title>
        <authorList>
            <person name="Lee K."/>
            <person name="Ganzorig M."/>
        </authorList>
    </citation>
    <scope>NUCLEOTIDE SEQUENCE</scope>
    <source>
        <strain evidence="2">TT6</strain>
    </source>
</reference>
<feature type="domain" description="AprE-like long alpha-helical hairpin" evidence="1">
    <location>
        <begin position="28"/>
        <end position="168"/>
    </location>
</feature>
<dbReference type="EMBL" id="CP067420">
    <property type="protein sequence ID" value="QQP90656.1"/>
    <property type="molecule type" value="Genomic_DNA"/>
</dbReference>
<dbReference type="Pfam" id="PF25994">
    <property type="entry name" value="HH_AprE"/>
    <property type="match status" value="1"/>
</dbReference>